<protein>
    <submittedName>
        <fullName evidence="1">Uncharacterized protein</fullName>
    </submittedName>
</protein>
<proteinExistence type="predicted"/>
<gene>
    <name evidence="1" type="ORF">DSO57_1000864</name>
</gene>
<dbReference type="EMBL" id="QTSX02001422">
    <property type="protein sequence ID" value="KAJ9082880.1"/>
    <property type="molecule type" value="Genomic_DNA"/>
</dbReference>
<accession>A0ACC2U7S5</accession>
<evidence type="ECO:0000313" key="1">
    <source>
        <dbReference type="EMBL" id="KAJ9082880.1"/>
    </source>
</evidence>
<sequence>MAIVFLGVARPKRRHPGKPDPKPCPLVVIIDLNLMIDHKWVVAQEIGSEWGADAPHPIFPSLTCWSKILTSKEVRRPPHQDAPKGFKFVITRLLDSAFSPLQFPGNLSPPAEMIPETREIECEPIYAADSLTLSQMKVFLMYLCIIFCCTFPYSLFKGYHLRVNTHCLLLIGNVILIWVYIPHLINYNELSLYFTLTLSNYSNFDILYGLHIFVVRSFSCIMNISVVTSTMLITSFWSIFVVVFFPLLYPYFAKIEIMQPCYTLLSCLKFWQPAPSLPFPLLTTAREILALTEK</sequence>
<evidence type="ECO:0000313" key="2">
    <source>
        <dbReference type="Proteomes" id="UP001165960"/>
    </source>
</evidence>
<dbReference type="Proteomes" id="UP001165960">
    <property type="component" value="Unassembled WGS sequence"/>
</dbReference>
<organism evidence="1 2">
    <name type="scientific">Entomophthora muscae</name>
    <dbReference type="NCBI Taxonomy" id="34485"/>
    <lineage>
        <taxon>Eukaryota</taxon>
        <taxon>Fungi</taxon>
        <taxon>Fungi incertae sedis</taxon>
        <taxon>Zoopagomycota</taxon>
        <taxon>Entomophthoromycotina</taxon>
        <taxon>Entomophthoromycetes</taxon>
        <taxon>Entomophthorales</taxon>
        <taxon>Entomophthoraceae</taxon>
        <taxon>Entomophthora</taxon>
    </lineage>
</organism>
<name>A0ACC2U7S5_9FUNG</name>
<reference evidence="1" key="1">
    <citation type="submission" date="2022-04" db="EMBL/GenBank/DDBJ databases">
        <title>Genome of the entomopathogenic fungus Entomophthora muscae.</title>
        <authorList>
            <person name="Elya C."/>
            <person name="Lovett B.R."/>
            <person name="Lee E."/>
            <person name="Macias A.M."/>
            <person name="Hajek A.E."/>
            <person name="De Bivort B.L."/>
            <person name="Kasson M.T."/>
            <person name="De Fine Licht H.H."/>
            <person name="Stajich J.E."/>
        </authorList>
    </citation>
    <scope>NUCLEOTIDE SEQUENCE</scope>
    <source>
        <strain evidence="1">Berkeley</strain>
    </source>
</reference>
<comment type="caution">
    <text evidence="1">The sequence shown here is derived from an EMBL/GenBank/DDBJ whole genome shotgun (WGS) entry which is preliminary data.</text>
</comment>
<keyword evidence="2" id="KW-1185">Reference proteome</keyword>